<proteinExistence type="predicted"/>
<evidence type="ECO:0000313" key="1">
    <source>
        <dbReference type="EMBL" id="EDQ99068.1"/>
    </source>
</evidence>
<dbReference type="HOGENOM" id="CLU_3032783_0_0_1"/>
<dbReference type="AlphaFoldDB" id="B0E260"/>
<dbReference type="GeneID" id="6085920"/>
<evidence type="ECO:0000313" key="2">
    <source>
        <dbReference type="Proteomes" id="UP000001194"/>
    </source>
</evidence>
<name>B0E260_LACBS</name>
<dbReference type="EMBL" id="DS547174">
    <property type="protein sequence ID" value="EDQ99068.1"/>
    <property type="molecule type" value="Genomic_DNA"/>
</dbReference>
<organism evidence="2">
    <name type="scientific">Laccaria bicolor (strain S238N-H82 / ATCC MYA-4686)</name>
    <name type="common">Bicoloured deceiver</name>
    <name type="synonym">Laccaria laccata var. bicolor</name>
    <dbReference type="NCBI Taxonomy" id="486041"/>
    <lineage>
        <taxon>Eukaryota</taxon>
        <taxon>Fungi</taxon>
        <taxon>Dikarya</taxon>
        <taxon>Basidiomycota</taxon>
        <taxon>Agaricomycotina</taxon>
        <taxon>Agaricomycetes</taxon>
        <taxon>Agaricomycetidae</taxon>
        <taxon>Agaricales</taxon>
        <taxon>Agaricineae</taxon>
        <taxon>Hydnangiaceae</taxon>
        <taxon>Laccaria</taxon>
    </lineage>
</organism>
<sequence length="55" mass="5939">MKHGMLWRGRHQQGTASGSPRVVVVKGCKRYFGVWNATTPEPTVCEAVGGPRGAE</sequence>
<accession>B0E260</accession>
<dbReference type="RefSeq" id="XP_001890270.1">
    <property type="nucleotide sequence ID" value="XM_001890235.1"/>
</dbReference>
<dbReference type="KEGG" id="lbc:LACBIDRAFT_317668"/>
<dbReference type="InParanoid" id="B0E260"/>
<dbReference type="Proteomes" id="UP000001194">
    <property type="component" value="Unassembled WGS sequence"/>
</dbReference>
<protein>
    <submittedName>
        <fullName evidence="1">Predicted protein</fullName>
    </submittedName>
</protein>
<keyword evidence="2" id="KW-1185">Reference proteome</keyword>
<gene>
    <name evidence="1" type="ORF">LACBIDRAFT_317668</name>
</gene>
<reference evidence="1 2" key="1">
    <citation type="journal article" date="2008" name="Nature">
        <title>The genome of Laccaria bicolor provides insights into mycorrhizal symbiosis.</title>
        <authorList>
            <person name="Martin F."/>
            <person name="Aerts A."/>
            <person name="Ahren D."/>
            <person name="Brun A."/>
            <person name="Danchin E.G.J."/>
            <person name="Duchaussoy F."/>
            <person name="Gibon J."/>
            <person name="Kohler A."/>
            <person name="Lindquist E."/>
            <person name="Pereda V."/>
            <person name="Salamov A."/>
            <person name="Shapiro H.J."/>
            <person name="Wuyts J."/>
            <person name="Blaudez D."/>
            <person name="Buee M."/>
            <person name="Brokstein P."/>
            <person name="Canbaeck B."/>
            <person name="Cohen D."/>
            <person name="Courty P.E."/>
            <person name="Coutinho P.M."/>
            <person name="Delaruelle C."/>
            <person name="Detter J.C."/>
            <person name="Deveau A."/>
            <person name="DiFazio S."/>
            <person name="Duplessis S."/>
            <person name="Fraissinet-Tachet L."/>
            <person name="Lucic E."/>
            <person name="Frey-Klett P."/>
            <person name="Fourrey C."/>
            <person name="Feussner I."/>
            <person name="Gay G."/>
            <person name="Grimwood J."/>
            <person name="Hoegger P.J."/>
            <person name="Jain P."/>
            <person name="Kilaru S."/>
            <person name="Labbe J."/>
            <person name="Lin Y.C."/>
            <person name="Legue V."/>
            <person name="Le Tacon F."/>
            <person name="Marmeisse R."/>
            <person name="Melayah D."/>
            <person name="Montanini B."/>
            <person name="Muratet M."/>
            <person name="Nehls U."/>
            <person name="Niculita-Hirzel H."/>
            <person name="Oudot-Le Secq M.P."/>
            <person name="Peter M."/>
            <person name="Quesneville H."/>
            <person name="Rajashekar B."/>
            <person name="Reich M."/>
            <person name="Rouhier N."/>
            <person name="Schmutz J."/>
            <person name="Yin T."/>
            <person name="Chalot M."/>
            <person name="Henrissat B."/>
            <person name="Kuees U."/>
            <person name="Lucas S."/>
            <person name="Van de Peer Y."/>
            <person name="Podila G.K."/>
            <person name="Polle A."/>
            <person name="Pukkila P.J."/>
            <person name="Richardson P.M."/>
            <person name="Rouze P."/>
            <person name="Sanders I.R."/>
            <person name="Stajich J.E."/>
            <person name="Tunlid A."/>
            <person name="Tuskan G."/>
            <person name="Grigoriev I.V."/>
        </authorList>
    </citation>
    <scope>NUCLEOTIDE SEQUENCE [LARGE SCALE GENOMIC DNA]</scope>
    <source>
        <strain evidence="2">S238N-H82 / ATCC MYA-4686</strain>
    </source>
</reference>